<dbReference type="InterPro" id="IPR000811">
    <property type="entry name" value="Glyco_trans_35"/>
</dbReference>
<reference evidence="14" key="1">
    <citation type="submission" date="2020-10" db="EMBL/GenBank/DDBJ databases">
        <authorList>
            <person name="Gilroy R."/>
        </authorList>
    </citation>
    <scope>NUCLEOTIDE SEQUENCE</scope>
    <source>
        <strain evidence="14">ChiHile30-977</strain>
    </source>
</reference>
<sequence length="816" mass="93040">MQQHALLTKEEVKKSIVGKLQRHNGCSLAEATPNQIYKAVASTIRDQIMAKLVAARRAIREANGRRLYYLSVEFLMGRSLLSNMLNLCATSAYREAFAELGIDMEDLLREEPEPGLGNGGLGRLAACFMDSLATLNLPAMGCTIRYEYGLFRQRIVDGQQVELPDNWLEHGNSWEIPAPEDSVEVRFGGRLEEDWSSGELHVRHMDYTPVIAVPYDMPVTGYDNDMVNVLRMWSARAPKSFDLASFGRGNYQQALEVRGMAEVLCKVLYPEDDHFEGKQLRLSQHYFFTSATLQFLIAEYKREHGDDLHRLHEKVVIHINDTHPGLAIPEMMRLLMDNEGFSWEDAEYVVTHMVAYTNHTILSEALERWPEDLMRTHLPRIYQILQEMNRRLCERLWQRFPGDWDRIAQMAILAYNQVHMANLCVAYSYSVNGVSKLHGDILKRSTFHDFHLVMPEKFSAITNGITHRRWLMLANPRLSALITEAIGDKWHTDAEALRELLPLREDAAFRESFARVKRENKLRLSQWLILNQREGFDPDCLLDVQAKRLHEYKRQLLNALHLLVLYNRIVDNPDYDMPPRCVIFGAKASPGYRRAKLIIRFINAVSDLVARHPRASKLLKIIFLENYCVSAAEVLIPAAELSQQLSTATKEASGTGNMKFMMNGALTIGTLDGANVEMDAAVGRENIYIFGARAGEVEAIYAGNTYQASTVFENNQEIRRAMTQMIDGTLAEAGVFNELYHSLLFGDHGGMADPYLVLKDFGSYTMAQKRISADYRNADKWQRMAIANTACSGIFASDRTIREYNDNIWHLAPARW</sequence>
<dbReference type="Proteomes" id="UP000886819">
    <property type="component" value="Unassembled WGS sequence"/>
</dbReference>
<reference evidence="14" key="2">
    <citation type="journal article" date="2021" name="PeerJ">
        <title>Extensive microbial diversity within the chicken gut microbiome revealed by metagenomics and culture.</title>
        <authorList>
            <person name="Gilroy R."/>
            <person name="Ravi A."/>
            <person name="Getino M."/>
            <person name="Pursley I."/>
            <person name="Horton D.L."/>
            <person name="Alikhan N.F."/>
            <person name="Baker D."/>
            <person name="Gharbi K."/>
            <person name="Hall N."/>
            <person name="Watson M."/>
            <person name="Adriaenssens E.M."/>
            <person name="Foster-Nyarko E."/>
            <person name="Jarju S."/>
            <person name="Secka A."/>
            <person name="Antonio M."/>
            <person name="Oren A."/>
            <person name="Chaudhuri R.R."/>
            <person name="La Ragione R."/>
            <person name="Hildebrand F."/>
            <person name="Pallen M.J."/>
        </authorList>
    </citation>
    <scope>NUCLEOTIDE SEQUENCE</scope>
    <source>
        <strain evidence="14">ChiHile30-977</strain>
    </source>
</reference>
<dbReference type="SUPFAM" id="SSF53756">
    <property type="entry name" value="UDP-Glycosyltransferase/glycogen phosphorylase"/>
    <property type="match status" value="1"/>
</dbReference>
<dbReference type="FunFam" id="3.40.50.2000:FF:000003">
    <property type="entry name" value="Alpha-1,4 glucan phosphorylase"/>
    <property type="match status" value="1"/>
</dbReference>
<evidence type="ECO:0000256" key="12">
    <source>
        <dbReference type="PIRSR" id="PIRSR000460-1"/>
    </source>
</evidence>
<dbReference type="GO" id="GO:0008184">
    <property type="term" value="F:glycogen phosphorylase activity"/>
    <property type="evidence" value="ECO:0007669"/>
    <property type="project" value="InterPro"/>
</dbReference>
<dbReference type="PIRSF" id="PIRSF000460">
    <property type="entry name" value="Pprylas_GlgP"/>
    <property type="match status" value="1"/>
</dbReference>
<dbReference type="GO" id="GO:0005737">
    <property type="term" value="C:cytoplasm"/>
    <property type="evidence" value="ECO:0007669"/>
    <property type="project" value="UniProtKB-SubCell"/>
</dbReference>
<evidence type="ECO:0000313" key="14">
    <source>
        <dbReference type="EMBL" id="HIQ62980.1"/>
    </source>
</evidence>
<comment type="function">
    <text evidence="11">Phosphorylase is an important allosteric enzyme in carbohydrate metabolism. Enzymes from different sources differ in their regulatory mechanisms and in their natural substrates. However, all known phosphorylases share catalytic and structural properties.</text>
</comment>
<evidence type="ECO:0000256" key="5">
    <source>
        <dbReference type="ARBA" id="ARBA00022490"/>
    </source>
</evidence>
<accession>A0A9D0YW70</accession>
<dbReference type="EC" id="2.4.1.1" evidence="13"/>
<comment type="catalytic activity">
    <reaction evidence="1 13">
        <text>[(1-&gt;4)-alpha-D-glucosyl](n) + phosphate = [(1-&gt;4)-alpha-D-glucosyl](n-1) + alpha-D-glucose 1-phosphate</text>
        <dbReference type="Rhea" id="RHEA:41732"/>
        <dbReference type="Rhea" id="RHEA-COMP:9584"/>
        <dbReference type="Rhea" id="RHEA-COMP:9586"/>
        <dbReference type="ChEBI" id="CHEBI:15444"/>
        <dbReference type="ChEBI" id="CHEBI:43474"/>
        <dbReference type="ChEBI" id="CHEBI:58601"/>
        <dbReference type="EC" id="2.4.1.1"/>
    </reaction>
</comment>
<comment type="function">
    <text evidence="13">Allosteric enzyme that catalyzes the rate-limiting step in glycogen catabolism, the phosphorolytic cleavage of glycogen to produce glucose-1-phosphate, and plays a central role in maintaining cellular and organismal glucose homeostasis.</text>
</comment>
<evidence type="ECO:0000256" key="13">
    <source>
        <dbReference type="RuleBase" id="RU000587"/>
    </source>
</evidence>
<evidence type="ECO:0000256" key="11">
    <source>
        <dbReference type="ARBA" id="ARBA00025174"/>
    </source>
</evidence>
<evidence type="ECO:0000256" key="2">
    <source>
        <dbReference type="ARBA" id="ARBA00001933"/>
    </source>
</evidence>
<dbReference type="GO" id="GO:0030170">
    <property type="term" value="F:pyridoxal phosphate binding"/>
    <property type="evidence" value="ECO:0007669"/>
    <property type="project" value="InterPro"/>
</dbReference>
<comment type="subcellular location">
    <subcellularLocation>
        <location evidence="3">Cytoplasm</location>
    </subcellularLocation>
</comment>
<organism evidence="14 15">
    <name type="scientific">Candidatus Avichristensenella intestinipullorum</name>
    <dbReference type="NCBI Taxonomy" id="2840693"/>
    <lineage>
        <taxon>Bacteria</taxon>
        <taxon>Bacillati</taxon>
        <taxon>Bacillota</taxon>
        <taxon>Clostridia</taxon>
        <taxon>Candidatus Avichristensenella</taxon>
    </lineage>
</organism>
<keyword evidence="8 13" id="KW-0808">Transferase</keyword>
<evidence type="ECO:0000313" key="15">
    <source>
        <dbReference type="Proteomes" id="UP000886819"/>
    </source>
</evidence>
<keyword evidence="10 13" id="KW-0119">Carbohydrate metabolism</keyword>
<dbReference type="FunFam" id="3.40.50.2000:FF:000153">
    <property type="entry name" value="Alpha-1,4 glucan phosphorylase"/>
    <property type="match status" value="1"/>
</dbReference>
<evidence type="ECO:0000256" key="1">
    <source>
        <dbReference type="ARBA" id="ARBA00001275"/>
    </source>
</evidence>
<keyword evidence="7 13" id="KW-0328">Glycosyltransferase</keyword>
<evidence type="ECO:0000256" key="6">
    <source>
        <dbReference type="ARBA" id="ARBA00022533"/>
    </source>
</evidence>
<dbReference type="PANTHER" id="PTHR11468:SF3">
    <property type="entry name" value="GLYCOGEN PHOSPHORYLASE, LIVER FORM"/>
    <property type="match status" value="1"/>
</dbReference>
<keyword evidence="6" id="KW-0021">Allosteric enzyme</keyword>
<dbReference type="AlphaFoldDB" id="A0A9D0YW70"/>
<evidence type="ECO:0000256" key="8">
    <source>
        <dbReference type="ARBA" id="ARBA00022679"/>
    </source>
</evidence>
<comment type="cofactor">
    <cofactor evidence="2 13">
        <name>pyridoxal 5'-phosphate</name>
        <dbReference type="ChEBI" id="CHEBI:597326"/>
    </cofactor>
</comment>
<evidence type="ECO:0000256" key="9">
    <source>
        <dbReference type="ARBA" id="ARBA00022898"/>
    </source>
</evidence>
<gene>
    <name evidence="14" type="ORF">IAA66_05265</name>
</gene>
<dbReference type="PANTHER" id="PTHR11468">
    <property type="entry name" value="GLYCOGEN PHOSPHORYLASE"/>
    <property type="match status" value="1"/>
</dbReference>
<dbReference type="EMBL" id="DVFI01000081">
    <property type="protein sequence ID" value="HIQ62980.1"/>
    <property type="molecule type" value="Genomic_DNA"/>
</dbReference>
<dbReference type="NCBIfam" id="TIGR02093">
    <property type="entry name" value="P_ylase"/>
    <property type="match status" value="1"/>
</dbReference>
<comment type="similarity">
    <text evidence="4 13">Belongs to the glycogen phosphorylase family.</text>
</comment>
<evidence type="ECO:0000256" key="7">
    <source>
        <dbReference type="ARBA" id="ARBA00022676"/>
    </source>
</evidence>
<keyword evidence="5" id="KW-0963">Cytoplasm</keyword>
<comment type="caution">
    <text evidence="14">The sequence shown here is derived from an EMBL/GenBank/DDBJ whole genome shotgun (WGS) entry which is preliminary data.</text>
</comment>
<proteinExistence type="inferred from homology"/>
<dbReference type="InterPro" id="IPR011833">
    <property type="entry name" value="Glycg_phsphrylas"/>
</dbReference>
<feature type="modified residue" description="N6-(pyridoxal phosphate)lysine" evidence="12">
    <location>
        <position position="659"/>
    </location>
</feature>
<name>A0A9D0YW70_9FIRM</name>
<dbReference type="Pfam" id="PF00343">
    <property type="entry name" value="Phosphorylase"/>
    <property type="match status" value="1"/>
</dbReference>
<evidence type="ECO:0000256" key="4">
    <source>
        <dbReference type="ARBA" id="ARBA00006047"/>
    </source>
</evidence>
<dbReference type="PROSITE" id="PS00102">
    <property type="entry name" value="PHOSPHORYLASE"/>
    <property type="match status" value="1"/>
</dbReference>
<protein>
    <recommendedName>
        <fullName evidence="13">Alpha-1,4 glucan phosphorylase</fullName>
        <ecNumber evidence="13">2.4.1.1</ecNumber>
    </recommendedName>
</protein>
<dbReference type="InterPro" id="IPR035090">
    <property type="entry name" value="Pyridoxal_P_attach_site"/>
</dbReference>
<keyword evidence="9 12" id="KW-0663">Pyridoxal phosphate</keyword>
<dbReference type="Gene3D" id="3.40.50.2000">
    <property type="entry name" value="Glycogen Phosphorylase B"/>
    <property type="match status" value="2"/>
</dbReference>
<dbReference type="GO" id="GO:0005980">
    <property type="term" value="P:glycogen catabolic process"/>
    <property type="evidence" value="ECO:0007669"/>
    <property type="project" value="TreeGrafter"/>
</dbReference>
<evidence type="ECO:0000256" key="10">
    <source>
        <dbReference type="ARBA" id="ARBA00023277"/>
    </source>
</evidence>
<dbReference type="CDD" id="cd04300">
    <property type="entry name" value="GT35_Glycogen_Phosphorylase"/>
    <property type="match status" value="1"/>
</dbReference>
<evidence type="ECO:0000256" key="3">
    <source>
        <dbReference type="ARBA" id="ARBA00004496"/>
    </source>
</evidence>